<feature type="domain" description="FAS1" evidence="3">
    <location>
        <begin position="189"/>
        <end position="319"/>
    </location>
</feature>
<reference evidence="4" key="1">
    <citation type="journal article" date="2023" name="Mol. Phylogenet. Evol.">
        <title>Genome-scale phylogeny and comparative genomics of the fungal order Sordariales.</title>
        <authorList>
            <person name="Hensen N."/>
            <person name="Bonometti L."/>
            <person name="Westerberg I."/>
            <person name="Brannstrom I.O."/>
            <person name="Guillou S."/>
            <person name="Cros-Aarteil S."/>
            <person name="Calhoun S."/>
            <person name="Haridas S."/>
            <person name="Kuo A."/>
            <person name="Mondo S."/>
            <person name="Pangilinan J."/>
            <person name="Riley R."/>
            <person name="LaButti K."/>
            <person name="Andreopoulos B."/>
            <person name="Lipzen A."/>
            <person name="Chen C."/>
            <person name="Yan M."/>
            <person name="Daum C."/>
            <person name="Ng V."/>
            <person name="Clum A."/>
            <person name="Steindorff A."/>
            <person name="Ohm R.A."/>
            <person name="Martin F."/>
            <person name="Silar P."/>
            <person name="Natvig D.O."/>
            <person name="Lalanne C."/>
            <person name="Gautier V."/>
            <person name="Ament-Velasquez S.L."/>
            <person name="Kruys A."/>
            <person name="Hutchinson M.I."/>
            <person name="Powell A.J."/>
            <person name="Barry K."/>
            <person name="Miller A.N."/>
            <person name="Grigoriev I.V."/>
            <person name="Debuchy R."/>
            <person name="Gladieux P."/>
            <person name="Hiltunen Thoren M."/>
            <person name="Johannesson H."/>
        </authorList>
    </citation>
    <scope>NUCLEOTIDE SEQUENCE</scope>
    <source>
        <strain evidence="4">PSN309</strain>
    </source>
</reference>
<feature type="chain" id="PRO_5043029488" evidence="2">
    <location>
        <begin position="20"/>
        <end position="416"/>
    </location>
</feature>
<feature type="region of interest" description="Disordered" evidence="1">
    <location>
        <begin position="323"/>
        <end position="347"/>
    </location>
</feature>
<organism evidence="4 5">
    <name type="scientific">Podospora australis</name>
    <dbReference type="NCBI Taxonomy" id="1536484"/>
    <lineage>
        <taxon>Eukaryota</taxon>
        <taxon>Fungi</taxon>
        <taxon>Dikarya</taxon>
        <taxon>Ascomycota</taxon>
        <taxon>Pezizomycotina</taxon>
        <taxon>Sordariomycetes</taxon>
        <taxon>Sordariomycetidae</taxon>
        <taxon>Sordariales</taxon>
        <taxon>Podosporaceae</taxon>
        <taxon>Podospora</taxon>
    </lineage>
</organism>
<dbReference type="InterPro" id="IPR036378">
    <property type="entry name" value="FAS1_dom_sf"/>
</dbReference>
<name>A0AAN7AGG4_9PEZI</name>
<keyword evidence="5" id="KW-1185">Reference proteome</keyword>
<dbReference type="PANTHER" id="PTHR10900:SF77">
    <property type="entry name" value="FI19380P1"/>
    <property type="match status" value="1"/>
</dbReference>
<dbReference type="SMART" id="SM00554">
    <property type="entry name" value="FAS1"/>
    <property type="match status" value="2"/>
</dbReference>
<proteinExistence type="predicted"/>
<evidence type="ECO:0000313" key="5">
    <source>
        <dbReference type="Proteomes" id="UP001302126"/>
    </source>
</evidence>
<dbReference type="SUPFAM" id="SSF82153">
    <property type="entry name" value="FAS1 domain"/>
    <property type="match status" value="2"/>
</dbReference>
<accession>A0AAN7AGG4</accession>
<dbReference type="EMBL" id="MU864426">
    <property type="protein sequence ID" value="KAK4186323.1"/>
    <property type="molecule type" value="Genomic_DNA"/>
</dbReference>
<dbReference type="Proteomes" id="UP001302126">
    <property type="component" value="Unassembled WGS sequence"/>
</dbReference>
<dbReference type="InterPro" id="IPR050904">
    <property type="entry name" value="Adhesion/Biosynth-related"/>
</dbReference>
<dbReference type="PANTHER" id="PTHR10900">
    <property type="entry name" value="PERIOSTIN-RELATED"/>
    <property type="match status" value="1"/>
</dbReference>
<dbReference type="PROSITE" id="PS50213">
    <property type="entry name" value="FAS1"/>
    <property type="match status" value="2"/>
</dbReference>
<sequence length="416" mass="44332">MFTGSLLAVLAVLPLLAEAASSSPSRIWPWTRTPQEKRQTKALGAVLAGQQDLSTYYSLIKQYPDILLQLPNFAGVTLIAPSNEAFNNSHEWNPDNATLVTNLLQYHILTGTVNTAALVAGPSTLQRTLLTNKAYTNVSSGQNVVVAKQHDDLTVLTSGLGTRSTIIEPDIAFTGGFIQMVDTLLIPPVRLEITARDAYKELTAFLGALYSTGLAEEISNMPNITILAPRNTAFQSISSSLSALSESSLRDVLKYHIIPNNVIPSSGFLNGTTLSPLLGKESKIFITQIGNNLYFNRAQMLQADILLANGVLHMIDNVLSQNASDTRPDEESKTQPPVFAQTGLTSTGTRHPVPYTSFLPCTTEGCPVSTSTTESSLTAKTTVVSTRSSSALAGRVTGLGMAVVGMGMGMGVMGVV</sequence>
<dbReference type="AlphaFoldDB" id="A0AAN7AGG4"/>
<evidence type="ECO:0000256" key="1">
    <source>
        <dbReference type="SAM" id="MobiDB-lite"/>
    </source>
</evidence>
<dbReference type="Pfam" id="PF02469">
    <property type="entry name" value="Fasciclin"/>
    <property type="match status" value="2"/>
</dbReference>
<dbReference type="InterPro" id="IPR000782">
    <property type="entry name" value="FAS1_domain"/>
</dbReference>
<feature type="domain" description="FAS1" evidence="3">
    <location>
        <begin position="40"/>
        <end position="185"/>
    </location>
</feature>
<keyword evidence="2" id="KW-0732">Signal</keyword>
<gene>
    <name evidence="4" type="ORF">QBC35DRAFT_272654</name>
</gene>
<dbReference type="Gene3D" id="2.30.180.10">
    <property type="entry name" value="FAS1 domain"/>
    <property type="match status" value="2"/>
</dbReference>
<evidence type="ECO:0000313" key="4">
    <source>
        <dbReference type="EMBL" id="KAK4186323.1"/>
    </source>
</evidence>
<reference evidence="4" key="2">
    <citation type="submission" date="2023-05" db="EMBL/GenBank/DDBJ databases">
        <authorList>
            <consortium name="Lawrence Berkeley National Laboratory"/>
            <person name="Steindorff A."/>
            <person name="Hensen N."/>
            <person name="Bonometti L."/>
            <person name="Westerberg I."/>
            <person name="Brannstrom I.O."/>
            <person name="Guillou S."/>
            <person name="Cros-Aarteil S."/>
            <person name="Calhoun S."/>
            <person name="Haridas S."/>
            <person name="Kuo A."/>
            <person name="Mondo S."/>
            <person name="Pangilinan J."/>
            <person name="Riley R."/>
            <person name="Labutti K."/>
            <person name="Andreopoulos B."/>
            <person name="Lipzen A."/>
            <person name="Chen C."/>
            <person name="Yanf M."/>
            <person name="Daum C."/>
            <person name="Ng V."/>
            <person name="Clum A."/>
            <person name="Ohm R."/>
            <person name="Martin F."/>
            <person name="Silar P."/>
            <person name="Natvig D."/>
            <person name="Lalanne C."/>
            <person name="Gautier V."/>
            <person name="Ament-Velasquez S.L."/>
            <person name="Kruys A."/>
            <person name="Hutchinson M.I."/>
            <person name="Powell A.J."/>
            <person name="Barry K."/>
            <person name="Miller A.N."/>
            <person name="Grigoriev I.V."/>
            <person name="Debuchy R."/>
            <person name="Gladieux P."/>
            <person name="Thoren M.H."/>
            <person name="Johannesson H."/>
        </authorList>
    </citation>
    <scope>NUCLEOTIDE SEQUENCE</scope>
    <source>
        <strain evidence="4">PSN309</strain>
    </source>
</reference>
<protein>
    <submittedName>
        <fullName evidence="4">FAS1 domain-containing protein</fullName>
    </submittedName>
</protein>
<comment type="caution">
    <text evidence="4">The sequence shown here is derived from an EMBL/GenBank/DDBJ whole genome shotgun (WGS) entry which is preliminary data.</text>
</comment>
<evidence type="ECO:0000259" key="3">
    <source>
        <dbReference type="PROSITE" id="PS50213"/>
    </source>
</evidence>
<feature type="signal peptide" evidence="2">
    <location>
        <begin position="1"/>
        <end position="19"/>
    </location>
</feature>
<evidence type="ECO:0000256" key="2">
    <source>
        <dbReference type="SAM" id="SignalP"/>
    </source>
</evidence>